<reference evidence="2 3" key="1">
    <citation type="submission" date="2015-06" db="EMBL/GenBank/DDBJ databases">
        <title>Genome sequencing project of Bacillus galactosidilyticus PL133.</title>
        <authorList>
            <person name="Gaiero J."/>
            <person name="Nicol R."/>
            <person name="Habash M."/>
        </authorList>
    </citation>
    <scope>NUCLEOTIDE SEQUENCE [LARGE SCALE GENOMIC DNA]</scope>
    <source>
        <strain evidence="2 3">PL133</strain>
    </source>
</reference>
<organism evidence="2 3">
    <name type="scientific">Lederbergia galactosidilytica</name>
    <dbReference type="NCBI Taxonomy" id="217031"/>
    <lineage>
        <taxon>Bacteria</taxon>
        <taxon>Bacillati</taxon>
        <taxon>Bacillota</taxon>
        <taxon>Bacilli</taxon>
        <taxon>Bacillales</taxon>
        <taxon>Bacillaceae</taxon>
        <taxon>Lederbergia</taxon>
    </lineage>
</organism>
<gene>
    <name evidence="2" type="ORF">ACA29_16485</name>
</gene>
<proteinExistence type="predicted"/>
<keyword evidence="2" id="KW-0413">Isomerase</keyword>
<dbReference type="PANTHER" id="PTHR12110">
    <property type="entry name" value="HYDROXYPYRUVATE ISOMERASE"/>
    <property type="match status" value="1"/>
</dbReference>
<dbReference type="AlphaFoldDB" id="A0A0Q9Y3Z0"/>
<dbReference type="InterPro" id="IPR036237">
    <property type="entry name" value="Xyl_isomerase-like_sf"/>
</dbReference>
<protein>
    <submittedName>
        <fullName evidence="2">Xylose isomerase</fullName>
    </submittedName>
</protein>
<dbReference type="SUPFAM" id="SSF51658">
    <property type="entry name" value="Xylose isomerase-like"/>
    <property type="match status" value="1"/>
</dbReference>
<dbReference type="Proteomes" id="UP000053881">
    <property type="component" value="Unassembled WGS sequence"/>
</dbReference>
<dbReference type="EMBL" id="LGPB01000119">
    <property type="protein sequence ID" value="KRG11582.1"/>
    <property type="molecule type" value="Genomic_DNA"/>
</dbReference>
<accession>A0A0Q9Y3Z0</accession>
<evidence type="ECO:0000313" key="3">
    <source>
        <dbReference type="Proteomes" id="UP000053881"/>
    </source>
</evidence>
<dbReference type="InterPro" id="IPR013022">
    <property type="entry name" value="Xyl_isomerase-like_TIM-brl"/>
</dbReference>
<comment type="caution">
    <text evidence="2">The sequence shown here is derived from an EMBL/GenBank/DDBJ whole genome shotgun (WGS) entry which is preliminary data.</text>
</comment>
<evidence type="ECO:0000259" key="1">
    <source>
        <dbReference type="Pfam" id="PF01261"/>
    </source>
</evidence>
<dbReference type="InterPro" id="IPR050312">
    <property type="entry name" value="IolE/XylAMocC-like"/>
</dbReference>
<dbReference type="Gene3D" id="3.20.20.150">
    <property type="entry name" value="Divalent-metal-dependent TIM barrel enzymes"/>
    <property type="match status" value="1"/>
</dbReference>
<evidence type="ECO:0000313" key="2">
    <source>
        <dbReference type="EMBL" id="KRG11582.1"/>
    </source>
</evidence>
<feature type="domain" description="Xylose isomerase-like TIM barrel" evidence="1">
    <location>
        <begin position="31"/>
        <end position="253"/>
    </location>
</feature>
<sequence length="267" mass="30814">MKLSIGGYSFRNTMYEGKMDIFGYLEAVKYRYGLDTVDFWNGQFANRSFEAPEEEYIKKVREALDEREMTLANYAIDGAHIWDPDQAKREILYQNALKHLKVGEILGAKTIRIDTGGHFGSHPDFAMGMEEEQFEYIVKRYKEFCDRAANLGYKIGPENHTGPSLSPKNLKKIAEAVHHPNFGILLHIGRWQEDESIGDEMIAPWVCHTHFDARTATAENGESIIRMLKDCGYDGYWSVEHNAEKHQYIEIEWLLGAVKRLIKKTEE</sequence>
<dbReference type="PANTHER" id="PTHR12110:SF53">
    <property type="entry name" value="BLR5974 PROTEIN"/>
    <property type="match status" value="1"/>
</dbReference>
<dbReference type="GO" id="GO:0016853">
    <property type="term" value="F:isomerase activity"/>
    <property type="evidence" value="ECO:0007669"/>
    <property type="project" value="UniProtKB-KW"/>
</dbReference>
<dbReference type="PATRIC" id="fig|217031.4.peg.5594"/>
<name>A0A0Q9Y3Z0_9BACI</name>
<dbReference type="Pfam" id="PF01261">
    <property type="entry name" value="AP_endonuc_2"/>
    <property type="match status" value="1"/>
</dbReference>